<dbReference type="SMART" id="SM00960">
    <property type="entry name" value="Robl_LC7"/>
    <property type="match status" value="1"/>
</dbReference>
<dbReference type="SUPFAM" id="SSF103196">
    <property type="entry name" value="Roadblock/LC7 domain"/>
    <property type="match status" value="1"/>
</dbReference>
<feature type="domain" description="Roadblock/LAMTOR2" evidence="1">
    <location>
        <begin position="16"/>
        <end position="108"/>
    </location>
</feature>
<dbReference type="OrthoDB" id="8859064at2"/>
<sequence>MTADIRLSGLARALAQREAEQFIHDVDGVTAVVVATIDGFDVVSVMRNEVEAARIAAMASSISAISAVVSQEAGLGRSKSVTIDTDSGFAMVYSVARDDAELIINIIANGNAMLGQVAYRAAEFARNLRDA</sequence>
<dbReference type="Gene3D" id="3.30.450.30">
    <property type="entry name" value="Dynein light chain 2a, cytoplasmic"/>
    <property type="match status" value="1"/>
</dbReference>
<evidence type="ECO:0000313" key="2">
    <source>
        <dbReference type="EMBL" id="ARU06073.1"/>
    </source>
</evidence>
<dbReference type="AlphaFoldDB" id="A0A1Y0ER42"/>
<dbReference type="Proteomes" id="UP000196138">
    <property type="component" value="Chromosome"/>
</dbReference>
<gene>
    <name evidence="2" type="ORF">CCO03_16620</name>
</gene>
<dbReference type="RefSeq" id="WP_087282855.1">
    <property type="nucleotide sequence ID" value="NZ_CP021455.1"/>
</dbReference>
<accession>A0A1Y0ER42</accession>
<protein>
    <recommendedName>
        <fullName evidence="1">Roadblock/LAMTOR2 domain-containing protein</fullName>
    </recommendedName>
</protein>
<evidence type="ECO:0000259" key="1">
    <source>
        <dbReference type="SMART" id="SM00960"/>
    </source>
</evidence>
<keyword evidence="3" id="KW-1185">Reference proteome</keyword>
<dbReference type="InterPro" id="IPR004942">
    <property type="entry name" value="Roadblock/LAMTOR2_dom"/>
</dbReference>
<organism evidence="2 3">
    <name type="scientific">Comamonas serinivorans</name>
    <dbReference type="NCBI Taxonomy" id="1082851"/>
    <lineage>
        <taxon>Bacteria</taxon>
        <taxon>Pseudomonadati</taxon>
        <taxon>Pseudomonadota</taxon>
        <taxon>Betaproteobacteria</taxon>
        <taxon>Burkholderiales</taxon>
        <taxon>Comamonadaceae</taxon>
        <taxon>Comamonas</taxon>
    </lineage>
</organism>
<dbReference type="KEGG" id="cser:CCO03_16620"/>
<evidence type="ECO:0000313" key="3">
    <source>
        <dbReference type="Proteomes" id="UP000196138"/>
    </source>
</evidence>
<dbReference type="EMBL" id="CP021455">
    <property type="protein sequence ID" value="ARU06073.1"/>
    <property type="molecule type" value="Genomic_DNA"/>
</dbReference>
<reference evidence="2 3" key="1">
    <citation type="submission" date="2017-05" db="EMBL/GenBank/DDBJ databases">
        <authorList>
            <person name="Song R."/>
            <person name="Chenine A.L."/>
            <person name="Ruprecht R.M."/>
        </authorList>
    </citation>
    <scope>NUCLEOTIDE SEQUENCE [LARGE SCALE GENOMIC DNA]</scope>
    <source>
        <strain evidence="2 3">DSM 26136</strain>
    </source>
</reference>
<name>A0A1Y0ER42_9BURK</name>
<proteinExistence type="predicted"/>
<dbReference type="Pfam" id="PF03259">
    <property type="entry name" value="Robl_LC7"/>
    <property type="match status" value="1"/>
</dbReference>